<keyword evidence="3" id="KW-0378">Hydrolase</keyword>
<reference evidence="6 7" key="1">
    <citation type="submission" date="2018-06" db="EMBL/GenBank/DDBJ databases">
        <title>Spirosoma sp. HMF3257 Genome sequencing and assembly.</title>
        <authorList>
            <person name="Kang H."/>
            <person name="Cha I."/>
            <person name="Kim H."/>
            <person name="Kang J."/>
            <person name="Joh K."/>
        </authorList>
    </citation>
    <scope>NUCLEOTIDE SEQUENCE [LARGE SCALE GENOMIC DNA]</scope>
    <source>
        <strain evidence="6 7">HMF3257</strain>
    </source>
</reference>
<dbReference type="SUPFAM" id="SSF53649">
    <property type="entry name" value="Alkaline phosphatase-like"/>
    <property type="match status" value="1"/>
</dbReference>
<evidence type="ECO:0000313" key="6">
    <source>
        <dbReference type="EMBL" id="RAI75793.1"/>
    </source>
</evidence>
<evidence type="ECO:0000259" key="5">
    <source>
        <dbReference type="Pfam" id="PF00884"/>
    </source>
</evidence>
<evidence type="ECO:0000256" key="3">
    <source>
        <dbReference type="ARBA" id="ARBA00022801"/>
    </source>
</evidence>
<accession>A0A327NLX3</accession>
<evidence type="ECO:0000256" key="2">
    <source>
        <dbReference type="ARBA" id="ARBA00022723"/>
    </source>
</evidence>
<dbReference type="InterPro" id="IPR050738">
    <property type="entry name" value="Sulfatase"/>
</dbReference>
<organism evidence="6 7">
    <name type="scientific">Spirosoma telluris</name>
    <dbReference type="NCBI Taxonomy" id="2183553"/>
    <lineage>
        <taxon>Bacteria</taxon>
        <taxon>Pseudomonadati</taxon>
        <taxon>Bacteroidota</taxon>
        <taxon>Cytophagia</taxon>
        <taxon>Cytophagales</taxon>
        <taxon>Cytophagaceae</taxon>
        <taxon>Spirosoma</taxon>
    </lineage>
</organism>
<dbReference type="Gene3D" id="3.40.720.10">
    <property type="entry name" value="Alkaline Phosphatase, subunit A"/>
    <property type="match status" value="1"/>
</dbReference>
<evidence type="ECO:0000256" key="4">
    <source>
        <dbReference type="ARBA" id="ARBA00022837"/>
    </source>
</evidence>
<dbReference type="EMBL" id="QLII01000001">
    <property type="protein sequence ID" value="RAI75793.1"/>
    <property type="molecule type" value="Genomic_DNA"/>
</dbReference>
<dbReference type="InterPro" id="IPR000917">
    <property type="entry name" value="Sulfatase_N"/>
</dbReference>
<feature type="domain" description="Sulfatase N-terminal" evidence="5">
    <location>
        <begin position="33"/>
        <end position="102"/>
    </location>
</feature>
<dbReference type="GO" id="GO:0004065">
    <property type="term" value="F:arylsulfatase activity"/>
    <property type="evidence" value="ECO:0007669"/>
    <property type="project" value="TreeGrafter"/>
</dbReference>
<keyword evidence="7" id="KW-1185">Reference proteome</keyword>
<name>A0A327NLX3_9BACT</name>
<proteinExistence type="inferred from homology"/>
<dbReference type="OrthoDB" id="9789742at2"/>
<dbReference type="AlphaFoldDB" id="A0A327NLX3"/>
<dbReference type="Proteomes" id="UP000249016">
    <property type="component" value="Unassembled WGS sequence"/>
</dbReference>
<comment type="caution">
    <text evidence="6">The sequence shown here is derived from an EMBL/GenBank/DDBJ whole genome shotgun (WGS) entry which is preliminary data.</text>
</comment>
<sequence length="182" mass="19842">MKIPFWTGMVALLIGAWITWGPSNSTSPDPARPNVLFILTDDQGWGDLSLHGNRFVETPNLDQLARSGARFEHFFVSPLCAPTRASLLTGRYHLRTGTVSVSQGGNACVARNSLWPRCSARTDMSPAVLANGITENMPPKTPIVRDSMSFWAFVRAIGIITSIPTCSITTGWYLPKGSSPTY</sequence>
<keyword evidence="2" id="KW-0479">Metal-binding</keyword>
<dbReference type="PANTHER" id="PTHR42693">
    <property type="entry name" value="ARYLSULFATASE FAMILY MEMBER"/>
    <property type="match status" value="1"/>
</dbReference>
<protein>
    <recommendedName>
        <fullName evidence="5">Sulfatase N-terminal domain-containing protein</fullName>
    </recommendedName>
</protein>
<dbReference type="PANTHER" id="PTHR42693:SF53">
    <property type="entry name" value="ENDO-4-O-SULFATASE"/>
    <property type="match status" value="1"/>
</dbReference>
<dbReference type="Pfam" id="PF00884">
    <property type="entry name" value="Sulfatase"/>
    <property type="match status" value="1"/>
</dbReference>
<comment type="similarity">
    <text evidence="1">Belongs to the sulfatase family.</text>
</comment>
<dbReference type="PROSITE" id="PS00523">
    <property type="entry name" value="SULFATASE_1"/>
    <property type="match status" value="1"/>
</dbReference>
<dbReference type="InterPro" id="IPR017850">
    <property type="entry name" value="Alkaline_phosphatase_core_sf"/>
</dbReference>
<dbReference type="GO" id="GO:0046872">
    <property type="term" value="F:metal ion binding"/>
    <property type="evidence" value="ECO:0007669"/>
    <property type="project" value="UniProtKB-KW"/>
</dbReference>
<evidence type="ECO:0000313" key="7">
    <source>
        <dbReference type="Proteomes" id="UP000249016"/>
    </source>
</evidence>
<evidence type="ECO:0000256" key="1">
    <source>
        <dbReference type="ARBA" id="ARBA00008779"/>
    </source>
</evidence>
<keyword evidence="4" id="KW-0106">Calcium</keyword>
<gene>
    <name evidence="6" type="ORF">HMF3257_19460</name>
</gene>
<dbReference type="InterPro" id="IPR024607">
    <property type="entry name" value="Sulfatase_CS"/>
</dbReference>